<name>A0A1L9TI36_9EURO</name>
<feature type="compositionally biased region" description="Polar residues" evidence="1">
    <location>
        <begin position="202"/>
        <end position="217"/>
    </location>
</feature>
<feature type="compositionally biased region" description="Basic and acidic residues" evidence="1">
    <location>
        <begin position="549"/>
        <end position="558"/>
    </location>
</feature>
<feature type="region of interest" description="Disordered" evidence="1">
    <location>
        <begin position="893"/>
        <end position="920"/>
    </location>
</feature>
<dbReference type="GeneID" id="63758117"/>
<evidence type="ECO:0000313" key="3">
    <source>
        <dbReference type="Proteomes" id="UP000184356"/>
    </source>
</evidence>
<dbReference type="Proteomes" id="UP000184356">
    <property type="component" value="Unassembled WGS sequence"/>
</dbReference>
<feature type="compositionally biased region" description="Basic and acidic residues" evidence="1">
    <location>
        <begin position="288"/>
        <end position="302"/>
    </location>
</feature>
<feature type="region of interest" description="Disordered" evidence="1">
    <location>
        <begin position="498"/>
        <end position="642"/>
    </location>
</feature>
<evidence type="ECO:0000256" key="1">
    <source>
        <dbReference type="SAM" id="MobiDB-lite"/>
    </source>
</evidence>
<feature type="compositionally biased region" description="Low complexity" evidence="1">
    <location>
        <begin position="189"/>
        <end position="201"/>
    </location>
</feature>
<feature type="compositionally biased region" description="Low complexity" evidence="1">
    <location>
        <begin position="79"/>
        <end position="90"/>
    </location>
</feature>
<feature type="region of interest" description="Disordered" evidence="1">
    <location>
        <begin position="785"/>
        <end position="805"/>
    </location>
</feature>
<feature type="compositionally biased region" description="Basic and acidic residues" evidence="1">
    <location>
        <begin position="431"/>
        <end position="445"/>
    </location>
</feature>
<protein>
    <recommendedName>
        <fullName evidence="4">Rxt3-domain-containing protein</fullName>
    </recommendedName>
</protein>
<dbReference type="AlphaFoldDB" id="A0A1L9TI36"/>
<keyword evidence="3" id="KW-1185">Reference proteome</keyword>
<evidence type="ECO:0000313" key="2">
    <source>
        <dbReference type="EMBL" id="OJJ58963.1"/>
    </source>
</evidence>
<feature type="region of interest" description="Disordered" evidence="1">
    <location>
        <begin position="1"/>
        <end position="473"/>
    </location>
</feature>
<dbReference type="InterPro" id="IPR013951">
    <property type="entry name" value="Rxt3"/>
</dbReference>
<dbReference type="Pfam" id="PF08642">
    <property type="entry name" value="Rxt3"/>
    <property type="match status" value="1"/>
</dbReference>
<dbReference type="InterPro" id="IPR036609">
    <property type="entry name" value="LCCL_sf"/>
</dbReference>
<feature type="compositionally biased region" description="Polar residues" evidence="1">
    <location>
        <begin position="52"/>
        <end position="64"/>
    </location>
</feature>
<feature type="compositionally biased region" description="Basic residues" evidence="1">
    <location>
        <begin position="622"/>
        <end position="635"/>
    </location>
</feature>
<feature type="compositionally biased region" description="Polar residues" evidence="1">
    <location>
        <begin position="331"/>
        <end position="348"/>
    </location>
</feature>
<feature type="compositionally biased region" description="Polar residues" evidence="1">
    <location>
        <begin position="146"/>
        <end position="178"/>
    </location>
</feature>
<proteinExistence type="predicted"/>
<dbReference type="VEuPathDB" id="FungiDB:ASPSYDRAFT_150855"/>
<dbReference type="OrthoDB" id="3596986at2759"/>
<organism evidence="2 3">
    <name type="scientific">Aspergillus sydowii CBS 593.65</name>
    <dbReference type="NCBI Taxonomy" id="1036612"/>
    <lineage>
        <taxon>Eukaryota</taxon>
        <taxon>Fungi</taxon>
        <taxon>Dikarya</taxon>
        <taxon>Ascomycota</taxon>
        <taxon>Pezizomycotina</taxon>
        <taxon>Eurotiomycetes</taxon>
        <taxon>Eurotiomycetidae</taxon>
        <taxon>Eurotiales</taxon>
        <taxon>Aspergillaceae</taxon>
        <taxon>Aspergillus</taxon>
        <taxon>Aspergillus subgen. Nidulantes</taxon>
    </lineage>
</organism>
<dbReference type="EMBL" id="KV878586">
    <property type="protein sequence ID" value="OJJ58963.1"/>
    <property type="molecule type" value="Genomic_DNA"/>
</dbReference>
<accession>A0A1L9TI36</accession>
<feature type="compositionally biased region" description="Low complexity" evidence="1">
    <location>
        <begin position="27"/>
        <end position="39"/>
    </location>
</feature>
<dbReference type="STRING" id="1036612.A0A1L9TI36"/>
<feature type="compositionally biased region" description="Polar residues" evidence="1">
    <location>
        <begin position="369"/>
        <end position="405"/>
    </location>
</feature>
<gene>
    <name evidence="2" type="ORF">ASPSYDRAFT_150855</name>
</gene>
<dbReference type="Gene3D" id="2.170.130.20">
    <property type="entry name" value="LCCL-like domain"/>
    <property type="match status" value="1"/>
</dbReference>
<evidence type="ECO:0008006" key="4">
    <source>
        <dbReference type="Google" id="ProtNLM"/>
    </source>
</evidence>
<dbReference type="RefSeq" id="XP_040702769.1">
    <property type="nucleotide sequence ID" value="XM_040842044.1"/>
</dbReference>
<feature type="compositionally biased region" description="Polar residues" evidence="1">
    <location>
        <begin position="904"/>
        <end position="920"/>
    </location>
</feature>
<reference evidence="3" key="1">
    <citation type="journal article" date="2017" name="Genome Biol.">
        <title>Comparative genomics reveals high biological diversity and specific adaptations in the industrially and medically important fungal genus Aspergillus.</title>
        <authorList>
            <person name="de Vries R.P."/>
            <person name="Riley R."/>
            <person name="Wiebenga A."/>
            <person name="Aguilar-Osorio G."/>
            <person name="Amillis S."/>
            <person name="Uchima C.A."/>
            <person name="Anderluh G."/>
            <person name="Asadollahi M."/>
            <person name="Askin M."/>
            <person name="Barry K."/>
            <person name="Battaglia E."/>
            <person name="Bayram O."/>
            <person name="Benocci T."/>
            <person name="Braus-Stromeyer S.A."/>
            <person name="Caldana C."/>
            <person name="Canovas D."/>
            <person name="Cerqueira G.C."/>
            <person name="Chen F."/>
            <person name="Chen W."/>
            <person name="Choi C."/>
            <person name="Clum A."/>
            <person name="Dos Santos R.A."/>
            <person name="Damasio A.R."/>
            <person name="Diallinas G."/>
            <person name="Emri T."/>
            <person name="Fekete E."/>
            <person name="Flipphi M."/>
            <person name="Freyberg S."/>
            <person name="Gallo A."/>
            <person name="Gournas C."/>
            <person name="Habgood R."/>
            <person name="Hainaut M."/>
            <person name="Harispe M.L."/>
            <person name="Henrissat B."/>
            <person name="Hilden K.S."/>
            <person name="Hope R."/>
            <person name="Hossain A."/>
            <person name="Karabika E."/>
            <person name="Karaffa L."/>
            <person name="Karanyi Z."/>
            <person name="Krasevec N."/>
            <person name="Kuo A."/>
            <person name="Kusch H."/>
            <person name="LaButti K."/>
            <person name="Lagendijk E.L."/>
            <person name="Lapidus A."/>
            <person name="Levasseur A."/>
            <person name="Lindquist E."/>
            <person name="Lipzen A."/>
            <person name="Logrieco A.F."/>
            <person name="MacCabe A."/>
            <person name="Maekelae M.R."/>
            <person name="Malavazi I."/>
            <person name="Melin P."/>
            <person name="Meyer V."/>
            <person name="Mielnichuk N."/>
            <person name="Miskei M."/>
            <person name="Molnar A.P."/>
            <person name="Mule G."/>
            <person name="Ngan C.Y."/>
            <person name="Orejas M."/>
            <person name="Orosz E."/>
            <person name="Ouedraogo J.P."/>
            <person name="Overkamp K.M."/>
            <person name="Park H.-S."/>
            <person name="Perrone G."/>
            <person name="Piumi F."/>
            <person name="Punt P.J."/>
            <person name="Ram A.F."/>
            <person name="Ramon A."/>
            <person name="Rauscher S."/>
            <person name="Record E."/>
            <person name="Riano-Pachon D.M."/>
            <person name="Robert V."/>
            <person name="Roehrig J."/>
            <person name="Ruller R."/>
            <person name="Salamov A."/>
            <person name="Salih N.S."/>
            <person name="Samson R.A."/>
            <person name="Sandor E."/>
            <person name="Sanguinetti M."/>
            <person name="Schuetze T."/>
            <person name="Sepcic K."/>
            <person name="Shelest E."/>
            <person name="Sherlock G."/>
            <person name="Sophianopoulou V."/>
            <person name="Squina F.M."/>
            <person name="Sun H."/>
            <person name="Susca A."/>
            <person name="Todd R.B."/>
            <person name="Tsang A."/>
            <person name="Unkles S.E."/>
            <person name="van de Wiele N."/>
            <person name="van Rossen-Uffink D."/>
            <person name="Oliveira J.V."/>
            <person name="Vesth T.C."/>
            <person name="Visser J."/>
            <person name="Yu J.-H."/>
            <person name="Zhou M."/>
            <person name="Andersen M.R."/>
            <person name="Archer D.B."/>
            <person name="Baker S.E."/>
            <person name="Benoit I."/>
            <person name="Brakhage A.A."/>
            <person name="Braus G.H."/>
            <person name="Fischer R."/>
            <person name="Frisvad J.C."/>
            <person name="Goldman G.H."/>
            <person name="Houbraken J."/>
            <person name="Oakley B."/>
            <person name="Pocsi I."/>
            <person name="Scazzocchio C."/>
            <person name="Seiboth B."/>
            <person name="vanKuyk P.A."/>
            <person name="Wortman J."/>
            <person name="Dyer P.S."/>
            <person name="Grigoriev I.V."/>
        </authorList>
    </citation>
    <scope>NUCLEOTIDE SEQUENCE [LARGE SCALE GENOMIC DNA]</scope>
    <source>
        <strain evidence="3">CBS 593.65</strain>
    </source>
</reference>
<feature type="compositionally biased region" description="Low complexity" evidence="1">
    <location>
        <begin position="498"/>
        <end position="514"/>
    </location>
</feature>
<feature type="compositionally biased region" description="Basic residues" evidence="1">
    <location>
        <begin position="567"/>
        <end position="587"/>
    </location>
</feature>
<sequence length="920" mass="99487">MNPPPSHDHSRRRSWGSSGGSAYAGQPDQSSAPSSSSRRMPPPSPPHYPSRGQSGNPSSLSTPFLSREPPSTAAHHRPGSSMSISSMLGSDADRQPRDVGSSIFSRLPVSSGPFGSAPPPPSAPGAMSPPTAPARPSPLDYPVYRRSQTPEKSFPRSSQPGRPYRSSSGGVPTTASAEQQKHGGLNRLSSASQYPSKPSSAHPSPQVSPAEPSYSSNESRRPSFSGPPRPNSQPQHLEPPSRPGGYSPLSRPAAAPGESSFGASHQRPPSYLGHDSQHSRFGGLYGDRQSEEQARRDKERGMSHQPETKASAAPPPRFGSLYGDRDAPPGRQQSTSSWELGRSQPTSPESKRLSASEPGSYSFGFGAIQNYTKSLGSQPVGSRQNPASASTAQGHKTSPREQPSYLNKRPSESRLYGGNSSGPPSSFAHNSPDDQPRKGSEELMHHRNLLGVGLDAKRGRASPLPQAVQGAQAPGELGIKSELGRVFAGIGSGVGGVTATSTGSGPSTPMTASPFKRDSFTARSANAETTSDESKITRPTSANGKRPRRSEEENRLEGENGVGPMRGGRRSRGSHHHHHHHRHHHHHKPEEEHSPFGGSHRPLGMNMFHRSSDALGSEPGHPHHHHHHHHHHHAPRTSTALTPMREPRTVVTIEPVLSKVAHLPRQHLGSTLYAPRIGAPTSKATLESAKFGYTTTPLPLPRFDGKENCTFTIRVPRFRVDNSHREEICARRALWGTGIYTDDSDPVAAAIHSGFLRGAWGEDVDAEMLDLEIKEAFQHAPKTAEDMGIHGGERPQTPPAPPSDKDLHITLLILPKLERYDSSVLFGLKSRVWEQNHDGMSYKVLRIEWVDEGVGRAEERSGEARRKRLRNLIQTGRICTGPSAVKLDQLRGGIIQPPRRKPQTIESQDHQPSSAMQTVS</sequence>